<dbReference type="InterPro" id="IPR010872">
    <property type="entry name" value="MDMPI_C-term_domain"/>
</dbReference>
<accession>A0A5Q0H9B0</accession>
<dbReference type="Proteomes" id="UP000325787">
    <property type="component" value="Chromosome"/>
</dbReference>
<dbReference type="GO" id="GO:0016853">
    <property type="term" value="F:isomerase activity"/>
    <property type="evidence" value="ECO:0007669"/>
    <property type="project" value="UniProtKB-KW"/>
</dbReference>
<dbReference type="SUPFAM" id="SSF109854">
    <property type="entry name" value="DinB/YfiT-like putative metalloenzymes"/>
    <property type="match status" value="1"/>
</dbReference>
<dbReference type="InterPro" id="IPR017517">
    <property type="entry name" value="Maleyloyr_isom"/>
</dbReference>
<dbReference type="PANTHER" id="PTHR40758">
    <property type="entry name" value="CONSERVED PROTEIN"/>
    <property type="match status" value="1"/>
</dbReference>
<keyword evidence="3" id="KW-0670">Pyruvate</keyword>
<dbReference type="KEGG" id="ssyi:EKG83_38375"/>
<sequence length="254" mass="27625">MTGLGFDDHAAEVVRQTELLVSCADGADPATPVPTTPGWDLARLLHHVGSGHRRVEEVVRTRATEPPAGEPPRVPADEHPADWGTWLVEGARELADALVEAGPDAELWTVVPGGRTAFWARRAAHETLVHRADAALALGRPFEVPAGLAVDALDEWLELASLPEVFELQPARRELLGPGRTLHLHATDVRAEWLVDLTGDALTWRHAHEEAAVAVRGPAADLLLVVYGREAPDRVDVRGDRDLLDFLLPRFSFG</sequence>
<dbReference type="RefSeq" id="WP_033430656.1">
    <property type="nucleotide sequence ID" value="NZ_CP034550.1"/>
</dbReference>
<dbReference type="OrthoDB" id="3671213at2"/>
<dbReference type="Pfam" id="PF11716">
    <property type="entry name" value="MDMPI_N"/>
    <property type="match status" value="1"/>
</dbReference>
<dbReference type="Pfam" id="PF07398">
    <property type="entry name" value="MDMPI_C"/>
    <property type="match status" value="1"/>
</dbReference>
<dbReference type="PANTHER" id="PTHR40758:SF1">
    <property type="entry name" value="CONSERVED PROTEIN"/>
    <property type="match status" value="1"/>
</dbReference>
<organism evidence="3 4">
    <name type="scientific">Saccharothrix syringae</name>
    <name type="common">Nocardiopsis syringae</name>
    <dbReference type="NCBI Taxonomy" id="103733"/>
    <lineage>
        <taxon>Bacteria</taxon>
        <taxon>Bacillati</taxon>
        <taxon>Actinomycetota</taxon>
        <taxon>Actinomycetes</taxon>
        <taxon>Pseudonocardiales</taxon>
        <taxon>Pseudonocardiaceae</taxon>
        <taxon>Saccharothrix</taxon>
    </lineage>
</organism>
<gene>
    <name evidence="3" type="ORF">EKG83_38375</name>
</gene>
<proteinExistence type="predicted"/>
<dbReference type="GO" id="GO:0046872">
    <property type="term" value="F:metal ion binding"/>
    <property type="evidence" value="ECO:0007669"/>
    <property type="project" value="InterPro"/>
</dbReference>
<keyword evidence="4" id="KW-1185">Reference proteome</keyword>
<dbReference type="NCBIfam" id="TIGR03083">
    <property type="entry name" value="maleylpyruvate isomerase family mycothiol-dependent enzyme"/>
    <property type="match status" value="1"/>
</dbReference>
<feature type="domain" description="Mycothiol-dependent maleylpyruvate isomerase metal-binding" evidence="2">
    <location>
        <begin position="13"/>
        <end position="135"/>
    </location>
</feature>
<dbReference type="AlphaFoldDB" id="A0A5Q0H9B0"/>
<protein>
    <submittedName>
        <fullName evidence="3">Maleylpyruvate isomerase family mycothiol-dependent enzyme</fullName>
    </submittedName>
</protein>
<feature type="domain" description="MDMPI C-terminal" evidence="1">
    <location>
        <begin position="148"/>
        <end position="245"/>
    </location>
</feature>
<evidence type="ECO:0000259" key="2">
    <source>
        <dbReference type="Pfam" id="PF11716"/>
    </source>
</evidence>
<dbReference type="GO" id="GO:0005886">
    <property type="term" value="C:plasma membrane"/>
    <property type="evidence" value="ECO:0007669"/>
    <property type="project" value="TreeGrafter"/>
</dbReference>
<evidence type="ECO:0000259" key="1">
    <source>
        <dbReference type="Pfam" id="PF07398"/>
    </source>
</evidence>
<dbReference type="EMBL" id="CP034550">
    <property type="protein sequence ID" value="QFZ22515.1"/>
    <property type="molecule type" value="Genomic_DNA"/>
</dbReference>
<dbReference type="InterPro" id="IPR034660">
    <property type="entry name" value="DinB/YfiT-like"/>
</dbReference>
<evidence type="ECO:0000313" key="3">
    <source>
        <dbReference type="EMBL" id="QFZ22515.1"/>
    </source>
</evidence>
<evidence type="ECO:0000313" key="4">
    <source>
        <dbReference type="Proteomes" id="UP000325787"/>
    </source>
</evidence>
<name>A0A5Q0H9B0_SACSY</name>
<keyword evidence="3" id="KW-0413">Isomerase</keyword>
<dbReference type="InterPro" id="IPR024344">
    <property type="entry name" value="MDMPI_metal-binding"/>
</dbReference>
<reference evidence="4" key="1">
    <citation type="journal article" date="2021" name="Curr. Microbiol.">
        <title>Complete genome of nocamycin-producing strain Saccharothrix syringae NRRL B-16468 reveals the biosynthetic potential for secondary metabolites.</title>
        <authorList>
            <person name="Mo X."/>
            <person name="Yang S."/>
        </authorList>
    </citation>
    <scope>NUCLEOTIDE SEQUENCE [LARGE SCALE GENOMIC DNA]</scope>
    <source>
        <strain evidence="4">ATCC 51364 / DSM 43886 / JCM 6844 / KCTC 9398 / NBRC 14523 / NRRL B-16468 / INA 2240</strain>
    </source>
</reference>